<dbReference type="GO" id="GO:0003723">
    <property type="term" value="F:RNA binding"/>
    <property type="evidence" value="ECO:0007669"/>
    <property type="project" value="InterPro"/>
</dbReference>
<dbReference type="RefSeq" id="WP_198442845.1">
    <property type="nucleotide sequence ID" value="NZ_CBCSHE010000013.1"/>
</dbReference>
<name>A0A7T3RE07_9SPIR</name>
<dbReference type="InterPro" id="IPR006224">
    <property type="entry name" value="PsdUridine_synth_RluA-like_CS"/>
</dbReference>
<comment type="similarity">
    <text evidence="1">Belongs to the pseudouridine synthase RluA family.</text>
</comment>
<dbReference type="InterPro" id="IPR020103">
    <property type="entry name" value="PsdUridine_synth_cat_dom_sf"/>
</dbReference>
<dbReference type="InterPro" id="IPR050188">
    <property type="entry name" value="RluA_PseudoU_synthase"/>
</dbReference>
<dbReference type="PROSITE" id="PS01129">
    <property type="entry name" value="PSI_RLU"/>
    <property type="match status" value="1"/>
</dbReference>
<feature type="compositionally biased region" description="Low complexity" evidence="3">
    <location>
        <begin position="276"/>
        <end position="285"/>
    </location>
</feature>
<dbReference type="KEGG" id="tper:IWA51_01155"/>
<evidence type="ECO:0000256" key="3">
    <source>
        <dbReference type="SAM" id="MobiDB-lite"/>
    </source>
</evidence>
<dbReference type="PANTHER" id="PTHR21600:SF44">
    <property type="entry name" value="RIBOSOMAL LARGE SUBUNIT PSEUDOURIDINE SYNTHASE D"/>
    <property type="match status" value="1"/>
</dbReference>
<gene>
    <name evidence="5" type="ORF">IWA51_01155</name>
</gene>
<dbReference type="SUPFAM" id="SSF55120">
    <property type="entry name" value="Pseudouridine synthase"/>
    <property type="match status" value="1"/>
</dbReference>
<feature type="domain" description="Pseudouridine synthase RsuA/RluA-like" evidence="4">
    <location>
        <begin position="35"/>
        <end position="198"/>
    </location>
</feature>
<keyword evidence="6" id="KW-1185">Reference proteome</keyword>
<accession>A0A7T3RE07</accession>
<evidence type="ECO:0000313" key="5">
    <source>
        <dbReference type="EMBL" id="QQA01262.1"/>
    </source>
</evidence>
<evidence type="ECO:0000259" key="4">
    <source>
        <dbReference type="Pfam" id="PF00849"/>
    </source>
</evidence>
<dbReference type="PANTHER" id="PTHR21600">
    <property type="entry name" value="MITOCHONDRIAL RNA PSEUDOURIDINE SYNTHASE"/>
    <property type="match status" value="1"/>
</dbReference>
<dbReference type="Pfam" id="PF00849">
    <property type="entry name" value="PseudoU_synth_2"/>
    <property type="match status" value="1"/>
</dbReference>
<dbReference type="GO" id="GO:0009982">
    <property type="term" value="F:pseudouridine synthase activity"/>
    <property type="evidence" value="ECO:0007669"/>
    <property type="project" value="InterPro"/>
</dbReference>
<feature type="compositionally biased region" description="Basic and acidic residues" evidence="3">
    <location>
        <begin position="287"/>
        <end position="298"/>
    </location>
</feature>
<sequence length="307" mass="35086">MKETIHSVKPSTQYKREHKADYGHERIEILYEDADIIIINKPSGMLSVPYPGSKARTAIEVIEKIMRSKGTLTAHHKPFVVHRLDRDTSGVMMFALNEAAQKKITATWHTMVTERLYRAVAENPHDEKKYLADFGTINDPLAKNAHHMGYVPHDANDKSPTVAARTHYRIVTRGTTHTLFELSLDTGKKNQIRAHLSSRNYPLAGDENYRAQTDPFHRLALHARTLAFKHPVTEQKMKFEVPEPEEWKTYIEKGDPHPQTPIWLEKRAKSALPRQSSYSSGARSSASKKDLRHMDFISRGKALGKKY</sequence>
<protein>
    <submittedName>
        <fullName evidence="5">RluA family pseudouridine synthase</fullName>
    </submittedName>
</protein>
<proteinExistence type="inferred from homology"/>
<dbReference type="InterPro" id="IPR006145">
    <property type="entry name" value="PsdUridine_synth_RsuA/RluA"/>
</dbReference>
<dbReference type="AlphaFoldDB" id="A0A7T3RE07"/>
<dbReference type="Proteomes" id="UP000595224">
    <property type="component" value="Chromosome"/>
</dbReference>
<evidence type="ECO:0000313" key="6">
    <source>
        <dbReference type="Proteomes" id="UP000595224"/>
    </source>
</evidence>
<reference evidence="5 6" key="1">
    <citation type="submission" date="2020-11" db="EMBL/GenBank/DDBJ databases">
        <title>Treponema Peruensis nv. sp., first commensal Treponema isolated from human feces.</title>
        <authorList>
            <person name="Belkhou C."/>
            <person name="Raes J."/>
        </authorList>
    </citation>
    <scope>NUCLEOTIDE SEQUENCE [LARGE SCALE GENOMIC DNA]</scope>
    <source>
        <strain evidence="5 6">RCC2812</strain>
    </source>
</reference>
<evidence type="ECO:0000256" key="1">
    <source>
        <dbReference type="ARBA" id="ARBA00010876"/>
    </source>
</evidence>
<organism evidence="5 6">
    <name type="scientific">Treponema peruense</name>
    <dbReference type="NCBI Taxonomy" id="2787628"/>
    <lineage>
        <taxon>Bacteria</taxon>
        <taxon>Pseudomonadati</taxon>
        <taxon>Spirochaetota</taxon>
        <taxon>Spirochaetia</taxon>
        <taxon>Spirochaetales</taxon>
        <taxon>Treponemataceae</taxon>
        <taxon>Treponema</taxon>
    </lineage>
</organism>
<dbReference type="EMBL" id="CP064936">
    <property type="protein sequence ID" value="QQA01262.1"/>
    <property type="molecule type" value="Genomic_DNA"/>
</dbReference>
<evidence type="ECO:0000256" key="2">
    <source>
        <dbReference type="ARBA" id="ARBA00023235"/>
    </source>
</evidence>
<dbReference type="GO" id="GO:0000455">
    <property type="term" value="P:enzyme-directed rRNA pseudouridine synthesis"/>
    <property type="evidence" value="ECO:0007669"/>
    <property type="project" value="TreeGrafter"/>
</dbReference>
<dbReference type="Gene3D" id="3.30.2350.10">
    <property type="entry name" value="Pseudouridine synthase"/>
    <property type="match status" value="1"/>
</dbReference>
<keyword evidence="2" id="KW-0413">Isomerase</keyword>
<dbReference type="GO" id="GO:0140098">
    <property type="term" value="F:catalytic activity, acting on RNA"/>
    <property type="evidence" value="ECO:0007669"/>
    <property type="project" value="UniProtKB-ARBA"/>
</dbReference>
<feature type="region of interest" description="Disordered" evidence="3">
    <location>
        <begin position="268"/>
        <end position="307"/>
    </location>
</feature>
<dbReference type="CDD" id="cd02869">
    <property type="entry name" value="PseudoU_synth_RluA_like"/>
    <property type="match status" value="1"/>
</dbReference>